<dbReference type="EMBL" id="QRDT01000007">
    <property type="protein sequence ID" value="RED37473.1"/>
    <property type="molecule type" value="Genomic_DNA"/>
</dbReference>
<gene>
    <name evidence="5" type="ORF">BJ125_10748</name>
    <name evidence="6" type="ORF">SAMN05892882_10748</name>
</gene>
<dbReference type="EMBL" id="UFQQ01000007">
    <property type="protein sequence ID" value="SSW90440.1"/>
    <property type="molecule type" value="Genomic_DNA"/>
</dbReference>
<dbReference type="InterPro" id="IPR011033">
    <property type="entry name" value="PRC_barrel-like_sf"/>
</dbReference>
<name>A0A336JL70_9BRAD</name>
<feature type="chain" id="PRO_5016427801" evidence="2">
    <location>
        <begin position="24"/>
        <end position="531"/>
    </location>
</feature>
<keyword evidence="2" id="KW-0732">Signal</keyword>
<dbReference type="Pfam" id="PF13628">
    <property type="entry name" value="DUF4142"/>
    <property type="match status" value="1"/>
</dbReference>
<feature type="domain" description="DUF4142" evidence="4">
    <location>
        <begin position="54"/>
        <end position="187"/>
    </location>
</feature>
<evidence type="ECO:0000259" key="3">
    <source>
        <dbReference type="Pfam" id="PF05239"/>
    </source>
</evidence>
<feature type="compositionally biased region" description="Basic and acidic residues" evidence="1">
    <location>
        <begin position="397"/>
        <end position="406"/>
    </location>
</feature>
<dbReference type="PANTHER" id="PTHR38593:SF1">
    <property type="entry name" value="BLR2558 PROTEIN"/>
    <property type="match status" value="1"/>
</dbReference>
<dbReference type="InterPro" id="IPR012347">
    <property type="entry name" value="Ferritin-like"/>
</dbReference>
<evidence type="ECO:0000313" key="8">
    <source>
        <dbReference type="Proteomes" id="UP000256343"/>
    </source>
</evidence>
<feature type="compositionally biased region" description="Basic and acidic residues" evidence="1">
    <location>
        <begin position="364"/>
        <end position="380"/>
    </location>
</feature>
<feature type="signal peptide" evidence="2">
    <location>
        <begin position="1"/>
        <end position="23"/>
    </location>
</feature>
<dbReference type="Pfam" id="PF05239">
    <property type="entry name" value="PRC"/>
    <property type="match status" value="1"/>
</dbReference>
<dbReference type="PANTHER" id="PTHR38593">
    <property type="entry name" value="BLR2558 PROTEIN"/>
    <property type="match status" value="1"/>
</dbReference>
<reference evidence="6 7" key="1">
    <citation type="submission" date="2017-08" db="EMBL/GenBank/DDBJ databases">
        <authorList>
            <person name="de Groot N.N."/>
        </authorList>
    </citation>
    <scope>NUCLEOTIDE SEQUENCE [LARGE SCALE GENOMIC DNA]</scope>
    <source>
        <strain evidence="6 7">JA575</strain>
    </source>
</reference>
<evidence type="ECO:0000259" key="4">
    <source>
        <dbReference type="Pfam" id="PF13628"/>
    </source>
</evidence>
<dbReference type="RefSeq" id="WP_114357540.1">
    <property type="nucleotide sequence ID" value="NZ_QRDT01000007.1"/>
</dbReference>
<evidence type="ECO:0000313" key="5">
    <source>
        <dbReference type="EMBL" id="RED37473.1"/>
    </source>
</evidence>
<dbReference type="OrthoDB" id="7818259at2"/>
<dbReference type="Proteomes" id="UP000256343">
    <property type="component" value="Unassembled WGS sequence"/>
</dbReference>
<organism evidence="6 7">
    <name type="scientific">Rhodopseudomonas pentothenatexigens</name>
    <dbReference type="NCBI Taxonomy" id="999699"/>
    <lineage>
        <taxon>Bacteria</taxon>
        <taxon>Pseudomonadati</taxon>
        <taxon>Pseudomonadota</taxon>
        <taxon>Alphaproteobacteria</taxon>
        <taxon>Hyphomicrobiales</taxon>
        <taxon>Nitrobacteraceae</taxon>
        <taxon>Rhodopseudomonas</taxon>
    </lineage>
</organism>
<proteinExistence type="predicted"/>
<dbReference type="Gene3D" id="1.20.1260.10">
    <property type="match status" value="1"/>
</dbReference>
<reference evidence="5 8" key="2">
    <citation type="submission" date="2018-07" db="EMBL/GenBank/DDBJ databases">
        <title>Genomic Encyclopedia of Archaeal and Bacterial Type Strains, Phase II (KMG-II): from individual species to whole genera.</title>
        <authorList>
            <person name="Goeker M."/>
        </authorList>
    </citation>
    <scope>NUCLEOTIDE SEQUENCE [LARGE SCALE GENOMIC DNA]</scope>
    <source>
        <strain evidence="5 8">JA575</strain>
    </source>
</reference>
<evidence type="ECO:0000313" key="6">
    <source>
        <dbReference type="EMBL" id="SSW90440.1"/>
    </source>
</evidence>
<feature type="region of interest" description="Disordered" evidence="1">
    <location>
        <begin position="24"/>
        <end position="52"/>
    </location>
</feature>
<dbReference type="InterPro" id="IPR025419">
    <property type="entry name" value="DUF4142"/>
</dbReference>
<dbReference type="InterPro" id="IPR027275">
    <property type="entry name" value="PRC-brl_dom"/>
</dbReference>
<dbReference type="AlphaFoldDB" id="A0A336JL70"/>
<sequence>MRLYLIAAVALATSALVPVHSWAQQQRNTNTGNPAAETRSTNDADRQQSSVRPQDFLDQAAVSNMFEIESSRLVQDKSDNGRLQQFARRMVNDHGKAADRMKQAAQQTQGADLSVQDRLDTKHQRKINRLQRMDGKRFDRTYVRMQIEAHQRAVDLFQRFVDSGAQGPLLQFAQQTLPTLREHQQSILEIRDEMFPNMSADRRSGTGAQVQIQRTPPQVRIEQGSPQVTVRQARPNVSVDQSRPEIIVRQPQPTVRIDIPQPEITLRMPAPQVDVSQAQPEVQVQQQQPQVRLQRSDQQAQVQVERDQADVNIQRQQARVDVQRAQGQPSVRYEREDPRVVINRAEGQPKVRVERMAAGQGRATDQEDTGRDRAMTDEQSRSASRSNTSQQTARGEATSEERDNAGRRLAASPSGQTEGSAGATDRAQRHPVAVSTLEGMQVLNVRGEDVGEVDAVVRNSTGRNYVVITDGGFLGFGEDKVAFPTDRFWRRGDHLVIRGVTADDLDNLADYRNQATNYAEVDGTIDLRNWQ</sequence>
<feature type="region of interest" description="Disordered" evidence="1">
    <location>
        <begin position="317"/>
        <end position="430"/>
    </location>
</feature>
<feature type="compositionally biased region" description="Low complexity" evidence="1">
    <location>
        <begin position="317"/>
        <end position="328"/>
    </location>
</feature>
<evidence type="ECO:0000256" key="2">
    <source>
        <dbReference type="SAM" id="SignalP"/>
    </source>
</evidence>
<dbReference type="SUPFAM" id="SSF50346">
    <property type="entry name" value="PRC-barrel domain"/>
    <property type="match status" value="1"/>
</dbReference>
<feature type="compositionally biased region" description="Polar residues" evidence="1">
    <location>
        <begin position="24"/>
        <end position="39"/>
    </location>
</feature>
<evidence type="ECO:0000313" key="7">
    <source>
        <dbReference type="Proteomes" id="UP000252631"/>
    </source>
</evidence>
<accession>A0A336JL70</accession>
<feature type="compositionally biased region" description="Polar residues" evidence="1">
    <location>
        <begin position="381"/>
        <end position="393"/>
    </location>
</feature>
<evidence type="ECO:0000256" key="1">
    <source>
        <dbReference type="SAM" id="MobiDB-lite"/>
    </source>
</evidence>
<keyword evidence="8" id="KW-1185">Reference proteome</keyword>
<feature type="domain" description="PRC-barrel" evidence="3">
    <location>
        <begin position="433"/>
        <end position="497"/>
    </location>
</feature>
<dbReference type="Proteomes" id="UP000252631">
    <property type="component" value="Unassembled WGS sequence"/>
</dbReference>
<dbReference type="Gene3D" id="2.30.30.240">
    <property type="entry name" value="PRC-barrel domain"/>
    <property type="match status" value="1"/>
</dbReference>
<protein>
    <submittedName>
        <fullName evidence="5 6">Outer membrane protein</fullName>
    </submittedName>
</protein>